<dbReference type="AlphaFoldDB" id="A0A816BZB9"/>
<evidence type="ECO:0000313" key="5">
    <source>
        <dbReference type="EMBL" id="CAF4311043.1"/>
    </source>
</evidence>
<dbReference type="Proteomes" id="UP000663870">
    <property type="component" value="Unassembled WGS sequence"/>
</dbReference>
<reference evidence="4" key="1">
    <citation type="submission" date="2021-02" db="EMBL/GenBank/DDBJ databases">
        <authorList>
            <person name="Nowell W R."/>
        </authorList>
    </citation>
    <scope>NUCLEOTIDE SEQUENCE</scope>
</reference>
<keyword evidence="6" id="KW-1185">Reference proteome</keyword>
<protein>
    <submittedName>
        <fullName evidence="4">Uncharacterized protein</fullName>
    </submittedName>
</protein>
<sequence length="24" mass="2866">MRNLRQPYFNTYIMQTSGAKNANF</sequence>
<dbReference type="Proteomes" id="UP000663823">
    <property type="component" value="Unassembled WGS sequence"/>
</dbReference>
<dbReference type="EMBL" id="CAJNOH010004826">
    <property type="protein sequence ID" value="CAF1381310.1"/>
    <property type="molecule type" value="Genomic_DNA"/>
</dbReference>
<accession>A0A816BZB9</accession>
<evidence type="ECO:0000313" key="3">
    <source>
        <dbReference type="EMBL" id="CAF1616256.1"/>
    </source>
</evidence>
<comment type="caution">
    <text evidence="4">The sequence shown here is derived from an EMBL/GenBank/DDBJ whole genome shotgun (WGS) entry which is preliminary data.</text>
</comment>
<organism evidence="4 6">
    <name type="scientific">Rotaria sordida</name>
    <dbReference type="NCBI Taxonomy" id="392033"/>
    <lineage>
        <taxon>Eukaryota</taxon>
        <taxon>Metazoa</taxon>
        <taxon>Spiralia</taxon>
        <taxon>Gnathifera</taxon>
        <taxon>Rotifera</taxon>
        <taxon>Eurotatoria</taxon>
        <taxon>Bdelloidea</taxon>
        <taxon>Philodinida</taxon>
        <taxon>Philodinidae</taxon>
        <taxon>Rotaria</taxon>
    </lineage>
</organism>
<dbReference type="EMBL" id="CAJNOL010006285">
    <property type="protein sequence ID" value="CAF1616256.1"/>
    <property type="molecule type" value="Genomic_DNA"/>
</dbReference>
<evidence type="ECO:0000313" key="2">
    <source>
        <dbReference type="EMBL" id="CAF1381497.1"/>
    </source>
</evidence>
<dbReference type="EMBL" id="CAJNOL010006291">
    <property type="protein sequence ID" value="CAF1616329.1"/>
    <property type="molecule type" value="Genomic_DNA"/>
</dbReference>
<evidence type="ECO:0000313" key="4">
    <source>
        <dbReference type="EMBL" id="CAF1616329.1"/>
    </source>
</evidence>
<evidence type="ECO:0000313" key="1">
    <source>
        <dbReference type="EMBL" id="CAF1381310.1"/>
    </source>
</evidence>
<dbReference type="EMBL" id="CAJNOH010004832">
    <property type="protein sequence ID" value="CAF1381497.1"/>
    <property type="molecule type" value="Genomic_DNA"/>
</dbReference>
<dbReference type="EMBL" id="CAJOAX010050316">
    <property type="protein sequence ID" value="CAF4311043.1"/>
    <property type="molecule type" value="Genomic_DNA"/>
</dbReference>
<name>A0A816BZB9_9BILA</name>
<evidence type="ECO:0000313" key="6">
    <source>
        <dbReference type="Proteomes" id="UP000663870"/>
    </source>
</evidence>
<gene>
    <name evidence="3" type="ORF">JXQ802_LOCUS50019</name>
    <name evidence="4" type="ORF">JXQ802_LOCUS50029</name>
    <name evidence="5" type="ORF">OTI717_LOCUS42345</name>
    <name evidence="1" type="ORF">PYM288_LOCUS33868</name>
    <name evidence="2" type="ORF">PYM288_LOCUS33878</name>
</gene>
<proteinExistence type="predicted"/>
<feature type="non-terminal residue" evidence="4">
    <location>
        <position position="24"/>
    </location>
</feature>
<dbReference type="Proteomes" id="UP000663854">
    <property type="component" value="Unassembled WGS sequence"/>
</dbReference>